<comment type="caution">
    <text evidence="4">The sequence shown here is derived from an EMBL/GenBank/DDBJ whole genome shotgun (WGS) entry which is preliminary data.</text>
</comment>
<evidence type="ECO:0000256" key="1">
    <source>
        <dbReference type="ARBA" id="ARBA00010876"/>
    </source>
</evidence>
<feature type="signal peptide" evidence="2">
    <location>
        <begin position="1"/>
        <end position="20"/>
    </location>
</feature>
<dbReference type="GO" id="GO:0000455">
    <property type="term" value="P:enzyme-directed rRNA pseudouridine synthesis"/>
    <property type="evidence" value="ECO:0007669"/>
    <property type="project" value="TreeGrafter"/>
</dbReference>
<feature type="domain" description="Pseudouridine synthase RsuA/RluA-like" evidence="3">
    <location>
        <begin position="181"/>
        <end position="339"/>
    </location>
</feature>
<evidence type="ECO:0000259" key="3">
    <source>
        <dbReference type="Pfam" id="PF00849"/>
    </source>
</evidence>
<protein>
    <recommendedName>
        <fullName evidence="3">Pseudouridine synthase RsuA/RluA-like domain-containing protein</fullName>
    </recommendedName>
</protein>
<keyword evidence="5" id="KW-1185">Reference proteome</keyword>
<reference evidence="5" key="1">
    <citation type="journal article" date="2023" name="Commun. Biol.">
        <title>Genome analysis of Parmales, the sister group of diatoms, reveals the evolutionary specialization of diatoms from phago-mixotrophs to photoautotrophs.</title>
        <authorList>
            <person name="Ban H."/>
            <person name="Sato S."/>
            <person name="Yoshikawa S."/>
            <person name="Yamada K."/>
            <person name="Nakamura Y."/>
            <person name="Ichinomiya M."/>
            <person name="Sato N."/>
            <person name="Blanc-Mathieu R."/>
            <person name="Endo H."/>
            <person name="Kuwata A."/>
            <person name="Ogata H."/>
        </authorList>
    </citation>
    <scope>NUCLEOTIDE SEQUENCE [LARGE SCALE GENOMIC DNA]</scope>
</reference>
<dbReference type="SUPFAM" id="SSF55120">
    <property type="entry name" value="Pseudouridine synthase"/>
    <property type="match status" value="1"/>
</dbReference>
<dbReference type="InterPro" id="IPR020103">
    <property type="entry name" value="PsdUridine_synth_cat_dom_sf"/>
</dbReference>
<proteinExistence type="inferred from homology"/>
<accession>A0A9W7G3Y3</accession>
<dbReference type="GO" id="GO:0009982">
    <property type="term" value="F:pseudouridine synthase activity"/>
    <property type="evidence" value="ECO:0007669"/>
    <property type="project" value="InterPro"/>
</dbReference>
<dbReference type="EMBL" id="BRYA01000046">
    <property type="protein sequence ID" value="GMI34753.1"/>
    <property type="molecule type" value="Genomic_DNA"/>
</dbReference>
<dbReference type="Proteomes" id="UP001165065">
    <property type="component" value="Unassembled WGS sequence"/>
</dbReference>
<name>A0A9W7G3Y3_9STRA</name>
<comment type="similarity">
    <text evidence="1">Belongs to the pseudouridine synthase RluA family.</text>
</comment>
<keyword evidence="2" id="KW-0732">Signal</keyword>
<dbReference type="InterPro" id="IPR006145">
    <property type="entry name" value="PsdUridine_synth_RsuA/RluA"/>
</dbReference>
<organism evidence="4 5">
    <name type="scientific">Triparma columacea</name>
    <dbReference type="NCBI Taxonomy" id="722753"/>
    <lineage>
        <taxon>Eukaryota</taxon>
        <taxon>Sar</taxon>
        <taxon>Stramenopiles</taxon>
        <taxon>Ochrophyta</taxon>
        <taxon>Bolidophyceae</taxon>
        <taxon>Parmales</taxon>
        <taxon>Triparmaceae</taxon>
        <taxon>Triparma</taxon>
    </lineage>
</organism>
<evidence type="ECO:0000313" key="4">
    <source>
        <dbReference type="EMBL" id="GMI34753.1"/>
    </source>
</evidence>
<dbReference type="CDD" id="cd02869">
    <property type="entry name" value="PseudoU_synth_RluA_like"/>
    <property type="match status" value="1"/>
</dbReference>
<evidence type="ECO:0000313" key="5">
    <source>
        <dbReference type="Proteomes" id="UP001165065"/>
    </source>
</evidence>
<evidence type="ECO:0000256" key="2">
    <source>
        <dbReference type="SAM" id="SignalP"/>
    </source>
</evidence>
<feature type="chain" id="PRO_5040837019" description="Pseudouridine synthase RsuA/RluA-like domain-containing protein" evidence="2">
    <location>
        <begin position="21"/>
        <end position="434"/>
    </location>
</feature>
<sequence length="434" mass="48253">MPPPYALLFVLFLLTASTKAFVLPRLNHHRLPCRLHNDVVNLDELDPGLDEGFYIIKSFPADADFGFRRNKSFGDNVVFDNRARPELTTPTNVTLPVALMVLDPPTYPSLSAARKACRKGNVILIRTSQNNSTRIRGRAGDRVHPADTIHIQTRLSNSFYPSLTYAKPAFDLPVIYEDDEIAIVDKPAGIVTYSHRKGGHGRMTVRAALPYCLRPPRNSNGLRQILRRPSPVHRLDKATSGLMVIAKTKGAMIDLSKSFAERSVSKTYTAILNGLPDDDGMADDDGYTLINQPVVGKEAITKWKPLQYSKSLKANNNILTMVEFQPKTGRYHQLRDHSANALSCPIVGDTEHDGGTESALKFRENGMYLCSNKITLPHPTLVDLPSPPPDAPYSFHRSDDGRILLSAALPSIPEKFNKLMSREQQRAEKYSSPS</sequence>
<gene>
    <name evidence="4" type="ORF">TrCOL_g8271</name>
</gene>
<dbReference type="GO" id="GO:0003723">
    <property type="term" value="F:RNA binding"/>
    <property type="evidence" value="ECO:0007669"/>
    <property type="project" value="InterPro"/>
</dbReference>
<dbReference type="AlphaFoldDB" id="A0A9W7G3Y3"/>
<dbReference type="InterPro" id="IPR050188">
    <property type="entry name" value="RluA_PseudoU_synthase"/>
</dbReference>
<dbReference type="PANTHER" id="PTHR21600:SF87">
    <property type="entry name" value="RNA PSEUDOURIDYLATE SYNTHASE DOMAIN-CONTAINING PROTEIN 1"/>
    <property type="match status" value="1"/>
</dbReference>
<dbReference type="Pfam" id="PF00849">
    <property type="entry name" value="PseudoU_synth_2"/>
    <property type="match status" value="1"/>
</dbReference>
<dbReference type="OrthoDB" id="424794at2759"/>
<dbReference type="PROSITE" id="PS01129">
    <property type="entry name" value="PSI_RLU"/>
    <property type="match status" value="1"/>
</dbReference>
<dbReference type="PANTHER" id="PTHR21600">
    <property type="entry name" value="MITOCHONDRIAL RNA PSEUDOURIDINE SYNTHASE"/>
    <property type="match status" value="1"/>
</dbReference>
<dbReference type="Gene3D" id="3.30.2350.10">
    <property type="entry name" value="Pseudouridine synthase"/>
    <property type="match status" value="1"/>
</dbReference>
<dbReference type="InterPro" id="IPR006224">
    <property type="entry name" value="PsdUridine_synth_RluA-like_CS"/>
</dbReference>